<dbReference type="EMBL" id="LUEZ02000110">
    <property type="protein sequence ID" value="RDB17767.1"/>
    <property type="molecule type" value="Genomic_DNA"/>
</dbReference>
<dbReference type="SUPFAM" id="SSF103473">
    <property type="entry name" value="MFS general substrate transporter"/>
    <property type="match status" value="1"/>
</dbReference>
<accession>A0A369JAX6</accession>
<feature type="transmembrane region" description="Helical" evidence="1">
    <location>
        <begin position="78"/>
        <end position="104"/>
    </location>
</feature>
<protein>
    <submittedName>
        <fullName evidence="2">Uncharacterized protein</fullName>
    </submittedName>
</protein>
<gene>
    <name evidence="2" type="ORF">Hypma_001112</name>
</gene>
<dbReference type="STRING" id="39966.A0A369JAX6"/>
<evidence type="ECO:0000313" key="3">
    <source>
        <dbReference type="Proteomes" id="UP000076154"/>
    </source>
</evidence>
<organism evidence="2 3">
    <name type="scientific">Hypsizygus marmoreus</name>
    <name type="common">White beech mushroom</name>
    <name type="synonym">Agaricus marmoreus</name>
    <dbReference type="NCBI Taxonomy" id="39966"/>
    <lineage>
        <taxon>Eukaryota</taxon>
        <taxon>Fungi</taxon>
        <taxon>Dikarya</taxon>
        <taxon>Basidiomycota</taxon>
        <taxon>Agaricomycotina</taxon>
        <taxon>Agaricomycetes</taxon>
        <taxon>Agaricomycetidae</taxon>
        <taxon>Agaricales</taxon>
        <taxon>Tricholomatineae</taxon>
        <taxon>Lyophyllaceae</taxon>
        <taxon>Hypsizygus</taxon>
    </lineage>
</organism>
<proteinExistence type="predicted"/>
<keyword evidence="3" id="KW-1185">Reference proteome</keyword>
<dbReference type="OrthoDB" id="440755at2759"/>
<dbReference type="Proteomes" id="UP000076154">
    <property type="component" value="Unassembled WGS sequence"/>
</dbReference>
<name>A0A369JAX6_HYPMA</name>
<keyword evidence="1" id="KW-1133">Transmembrane helix</keyword>
<dbReference type="AlphaFoldDB" id="A0A369JAX6"/>
<evidence type="ECO:0000256" key="1">
    <source>
        <dbReference type="SAM" id="Phobius"/>
    </source>
</evidence>
<comment type="caution">
    <text evidence="2">The sequence shown here is derived from an EMBL/GenBank/DDBJ whole genome shotgun (WGS) entry which is preliminary data.</text>
</comment>
<keyword evidence="1" id="KW-0812">Transmembrane</keyword>
<reference evidence="2" key="1">
    <citation type="submission" date="2018-04" db="EMBL/GenBank/DDBJ databases">
        <title>Whole genome sequencing of Hypsizygus marmoreus.</title>
        <authorList>
            <person name="Choi I.-G."/>
            <person name="Min B."/>
            <person name="Kim J.-G."/>
            <person name="Kim S."/>
            <person name="Oh Y.-L."/>
            <person name="Kong W.-S."/>
            <person name="Park H."/>
            <person name="Jeong J."/>
            <person name="Song E.-S."/>
        </authorList>
    </citation>
    <scope>NUCLEOTIDE SEQUENCE [LARGE SCALE GENOMIC DNA]</scope>
    <source>
        <strain evidence="2">51987-8</strain>
    </source>
</reference>
<dbReference type="InterPro" id="IPR036259">
    <property type="entry name" value="MFS_trans_sf"/>
</dbReference>
<sequence>MTLTAVLLARPTNVGLIFISLPGCRRSQPRRVSASPLVQSCLRRFSPNCEACFSAGSPQFLALRHLGGRFSAIYGPEFIIGLAAVGIASIIDVFAVKGSMLFVIRALQRIGHAVTIPSAITMIVLLFLTRGEQGRALAVFRHASTEGGAWRFPIHRLVINVEFVPHQHHPEVLSICNLIIFEESCDNHNHSCFGRFDHINRNQIPENPPNLMFSCVGALMHGAYLYMYYRREGKSPLAVLSISLPS</sequence>
<evidence type="ECO:0000313" key="2">
    <source>
        <dbReference type="EMBL" id="RDB17767.1"/>
    </source>
</evidence>
<dbReference type="InParanoid" id="A0A369JAX6"/>
<feature type="transmembrane region" description="Helical" evidence="1">
    <location>
        <begin position="110"/>
        <end position="128"/>
    </location>
</feature>
<keyword evidence="1" id="KW-0472">Membrane</keyword>